<name>A0ABV0KII2_9CYAN</name>
<dbReference type="Pfam" id="PF13612">
    <property type="entry name" value="DDE_Tnp_1_3"/>
    <property type="match status" value="1"/>
</dbReference>
<feature type="domain" description="Transposase DDE" evidence="1">
    <location>
        <begin position="2"/>
        <end position="73"/>
    </location>
</feature>
<evidence type="ECO:0000313" key="3">
    <source>
        <dbReference type="Proteomes" id="UP001476950"/>
    </source>
</evidence>
<evidence type="ECO:0000313" key="2">
    <source>
        <dbReference type="EMBL" id="MEP1058990.1"/>
    </source>
</evidence>
<sequence>MNTDSRKPVPDLSQVLLGKLFGDRGYVSQALFQQLYERGLQLITKSKKNMKSCLVKRIDKILLRKQALIASTNN</sequence>
<dbReference type="EMBL" id="JAMPLM010000008">
    <property type="protein sequence ID" value="MEP1058990.1"/>
    <property type="molecule type" value="Genomic_DNA"/>
</dbReference>
<organism evidence="2 3">
    <name type="scientific">Stenomitos frigidus AS-A4</name>
    <dbReference type="NCBI Taxonomy" id="2933935"/>
    <lineage>
        <taxon>Bacteria</taxon>
        <taxon>Bacillati</taxon>
        <taxon>Cyanobacteriota</taxon>
        <taxon>Cyanophyceae</taxon>
        <taxon>Leptolyngbyales</taxon>
        <taxon>Leptolyngbyaceae</taxon>
        <taxon>Stenomitos</taxon>
    </lineage>
</organism>
<dbReference type="InterPro" id="IPR025668">
    <property type="entry name" value="Tnp_DDE_dom"/>
</dbReference>
<protein>
    <submittedName>
        <fullName evidence="2">Transposase</fullName>
    </submittedName>
</protein>
<accession>A0ABV0KII2</accession>
<gene>
    <name evidence="2" type="ORF">NDI38_11140</name>
</gene>
<keyword evidence="3" id="KW-1185">Reference proteome</keyword>
<dbReference type="Proteomes" id="UP001476950">
    <property type="component" value="Unassembled WGS sequence"/>
</dbReference>
<proteinExistence type="predicted"/>
<evidence type="ECO:0000259" key="1">
    <source>
        <dbReference type="Pfam" id="PF13612"/>
    </source>
</evidence>
<comment type="caution">
    <text evidence="2">The sequence shown here is derived from an EMBL/GenBank/DDBJ whole genome shotgun (WGS) entry which is preliminary data.</text>
</comment>
<reference evidence="2 3" key="1">
    <citation type="submission" date="2022-04" db="EMBL/GenBank/DDBJ databases">
        <title>Positive selection, recombination, and allopatry shape intraspecific diversity of widespread and dominant cyanobacteria.</title>
        <authorList>
            <person name="Wei J."/>
            <person name="Shu W."/>
            <person name="Hu C."/>
        </authorList>
    </citation>
    <scope>NUCLEOTIDE SEQUENCE [LARGE SCALE GENOMIC DNA]</scope>
    <source>
        <strain evidence="2 3">AS-A4</strain>
    </source>
</reference>